<gene>
    <name evidence="1" type="ORF">CLV58_10614</name>
</gene>
<evidence type="ECO:0000313" key="2">
    <source>
        <dbReference type="Proteomes" id="UP000238375"/>
    </source>
</evidence>
<dbReference type="EMBL" id="PVTE01000006">
    <property type="protein sequence ID" value="PRY40831.1"/>
    <property type="molecule type" value="Genomic_DNA"/>
</dbReference>
<protein>
    <submittedName>
        <fullName evidence="1">Uncharacterized protein</fullName>
    </submittedName>
</protein>
<evidence type="ECO:0000313" key="1">
    <source>
        <dbReference type="EMBL" id="PRY40831.1"/>
    </source>
</evidence>
<sequence length="54" mass="6393">MEPIKWTDAERHFFRNISENTARQIWKSHTGRNISKRHSAITWCVGMGYLTMKA</sequence>
<comment type="caution">
    <text evidence="1">The sequence shown here is derived from an EMBL/GenBank/DDBJ whole genome shotgun (WGS) entry which is preliminary data.</text>
</comment>
<accession>A0A2T0T5C6</accession>
<dbReference type="Proteomes" id="UP000238375">
    <property type="component" value="Unassembled WGS sequence"/>
</dbReference>
<reference evidence="1 2" key="1">
    <citation type="submission" date="2018-03" db="EMBL/GenBank/DDBJ databases">
        <title>Genomic Encyclopedia of Archaeal and Bacterial Type Strains, Phase II (KMG-II): from individual species to whole genera.</title>
        <authorList>
            <person name="Goeker M."/>
        </authorList>
    </citation>
    <scope>NUCLEOTIDE SEQUENCE [LARGE SCALE GENOMIC DNA]</scope>
    <source>
        <strain evidence="1 2">DSM 28354</strain>
    </source>
</reference>
<organism evidence="1 2">
    <name type="scientific">Spirosoma oryzae</name>
    <dbReference type="NCBI Taxonomy" id="1469603"/>
    <lineage>
        <taxon>Bacteria</taxon>
        <taxon>Pseudomonadati</taxon>
        <taxon>Bacteroidota</taxon>
        <taxon>Cytophagia</taxon>
        <taxon>Cytophagales</taxon>
        <taxon>Cytophagaceae</taxon>
        <taxon>Spirosoma</taxon>
    </lineage>
</organism>
<dbReference type="AlphaFoldDB" id="A0A2T0T5C6"/>
<proteinExistence type="predicted"/>
<name>A0A2T0T5C6_9BACT</name>
<keyword evidence="2" id="KW-1185">Reference proteome</keyword>
<dbReference type="RefSeq" id="WP_170108668.1">
    <property type="nucleotide sequence ID" value="NZ_PVTE01000006.1"/>
</dbReference>